<protein>
    <recommendedName>
        <fullName evidence="7">FUN14 domain-containing protein 1</fullName>
    </recommendedName>
</protein>
<evidence type="ECO:0000256" key="1">
    <source>
        <dbReference type="ARBA" id="ARBA00004374"/>
    </source>
</evidence>
<evidence type="ECO:0000313" key="6">
    <source>
        <dbReference type="EMBL" id="JAS62880.1"/>
    </source>
</evidence>
<organism evidence="6">
    <name type="scientific">Cuerna arida</name>
    <dbReference type="NCBI Taxonomy" id="1464854"/>
    <lineage>
        <taxon>Eukaryota</taxon>
        <taxon>Metazoa</taxon>
        <taxon>Ecdysozoa</taxon>
        <taxon>Arthropoda</taxon>
        <taxon>Hexapoda</taxon>
        <taxon>Insecta</taxon>
        <taxon>Pterygota</taxon>
        <taxon>Neoptera</taxon>
        <taxon>Paraneoptera</taxon>
        <taxon>Hemiptera</taxon>
        <taxon>Auchenorrhyncha</taxon>
        <taxon>Membracoidea</taxon>
        <taxon>Cicadellidae</taxon>
        <taxon>Cicadellinae</taxon>
        <taxon>Proconiini</taxon>
        <taxon>Cuerna</taxon>
    </lineage>
</organism>
<gene>
    <name evidence="6" type="ORF">g.39677</name>
</gene>
<dbReference type="GO" id="GO:0000422">
    <property type="term" value="P:autophagy of mitochondrion"/>
    <property type="evidence" value="ECO:0007669"/>
    <property type="project" value="TreeGrafter"/>
</dbReference>
<comment type="subcellular location">
    <subcellularLocation>
        <location evidence="1">Mitochondrion outer membrane</location>
        <topology evidence="1">Multi-pass membrane protein</topology>
    </subcellularLocation>
</comment>
<accession>A0A1B6GKF9</accession>
<dbReference type="Pfam" id="PF04930">
    <property type="entry name" value="FUN14"/>
    <property type="match status" value="1"/>
</dbReference>
<sequence>MTSPFNRKSKASKDEDNSEITIKDVSKEAQSLIDKVIGDVGKTSATQQLILGTASGWLTGYLMMKVGKVAAVAVGGGIILLQIANHKGYVKVNWDRIYRNVEEQVDKIEASSSTKPKILDKVSSFFKSNTYFSASFSGGLLIGLACS</sequence>
<comment type="similarity">
    <text evidence="2">Belongs to the FUN14 family.</text>
</comment>
<keyword evidence="3" id="KW-0812">Transmembrane</keyword>
<dbReference type="EMBL" id="GECZ01006889">
    <property type="protein sequence ID" value="JAS62880.1"/>
    <property type="molecule type" value="Transcribed_RNA"/>
</dbReference>
<proteinExistence type="inferred from homology"/>
<dbReference type="InterPro" id="IPR007014">
    <property type="entry name" value="FUN14"/>
</dbReference>
<dbReference type="AlphaFoldDB" id="A0A1B6GKF9"/>
<keyword evidence="5" id="KW-0472">Membrane</keyword>
<evidence type="ECO:0000256" key="2">
    <source>
        <dbReference type="ARBA" id="ARBA00009160"/>
    </source>
</evidence>
<keyword evidence="4" id="KW-1133">Transmembrane helix</keyword>
<dbReference type="PANTHER" id="PTHR21346">
    <property type="entry name" value="FUN14 DOMAIN CONTAINING"/>
    <property type="match status" value="1"/>
</dbReference>
<dbReference type="GO" id="GO:0005741">
    <property type="term" value="C:mitochondrial outer membrane"/>
    <property type="evidence" value="ECO:0007669"/>
    <property type="project" value="UniProtKB-SubCell"/>
</dbReference>
<evidence type="ECO:0000256" key="5">
    <source>
        <dbReference type="ARBA" id="ARBA00023136"/>
    </source>
</evidence>
<dbReference type="PANTHER" id="PTHR21346:SF0">
    <property type="entry name" value="RE45833P"/>
    <property type="match status" value="1"/>
</dbReference>
<evidence type="ECO:0000256" key="4">
    <source>
        <dbReference type="ARBA" id="ARBA00022989"/>
    </source>
</evidence>
<reference evidence="6" key="1">
    <citation type="submission" date="2015-11" db="EMBL/GenBank/DDBJ databases">
        <title>De novo transcriptome assembly of four potential Pierce s Disease insect vectors from Arizona vineyards.</title>
        <authorList>
            <person name="Tassone E.E."/>
        </authorList>
    </citation>
    <scope>NUCLEOTIDE SEQUENCE</scope>
</reference>
<evidence type="ECO:0000256" key="3">
    <source>
        <dbReference type="ARBA" id="ARBA00022692"/>
    </source>
</evidence>
<name>A0A1B6GKF9_9HEMI</name>
<evidence type="ECO:0008006" key="7">
    <source>
        <dbReference type="Google" id="ProtNLM"/>
    </source>
</evidence>